<name>A0A9Q1JQB3_9CARY</name>
<protein>
    <submittedName>
        <fullName evidence="1">Uncharacterized protein</fullName>
    </submittedName>
</protein>
<accession>A0A9Q1JQB3</accession>
<sequence length="171" mass="19402">MAMRMAVAKNLIKGMLQKQVGQQVREIGSSPCAERLKKATPMHMRPLREQFFPKGKPFGDYVPVYVALGMISLSTTLGLHVATQHLAYDPEVHLNKARRETIPEIVEPEKVAHESEEYIRKSLFRKVAHVQEFQTALPEPIHRTCLLEKEPAVESLKEIGVEPVLDNGLRR</sequence>
<comment type="caution">
    <text evidence="1">The sequence shown here is derived from an EMBL/GenBank/DDBJ whole genome shotgun (WGS) entry which is preliminary data.</text>
</comment>
<dbReference type="PANTHER" id="PTHR33919">
    <property type="entry name" value="OS09G0127700 PROTEIN"/>
    <property type="match status" value="1"/>
</dbReference>
<evidence type="ECO:0000313" key="1">
    <source>
        <dbReference type="EMBL" id="KAJ8429082.1"/>
    </source>
</evidence>
<dbReference type="EMBL" id="JAKOGI010000939">
    <property type="protein sequence ID" value="KAJ8429082.1"/>
    <property type="molecule type" value="Genomic_DNA"/>
</dbReference>
<proteinExistence type="predicted"/>
<dbReference type="OrthoDB" id="2013913at2759"/>
<reference evidence="1" key="1">
    <citation type="submission" date="2022-04" db="EMBL/GenBank/DDBJ databases">
        <title>Carnegiea gigantea Genome sequencing and assembly v2.</title>
        <authorList>
            <person name="Copetti D."/>
            <person name="Sanderson M.J."/>
            <person name="Burquez A."/>
            <person name="Wojciechowski M.F."/>
        </authorList>
    </citation>
    <scope>NUCLEOTIDE SEQUENCE</scope>
    <source>
        <strain evidence="1">SGP5-SGP5p</strain>
        <tissue evidence="1">Aerial part</tissue>
    </source>
</reference>
<gene>
    <name evidence="1" type="ORF">Cgig2_006823</name>
</gene>
<dbReference type="Proteomes" id="UP001153076">
    <property type="component" value="Unassembled WGS sequence"/>
</dbReference>
<keyword evidence="2" id="KW-1185">Reference proteome</keyword>
<dbReference type="AlphaFoldDB" id="A0A9Q1JQB3"/>
<organism evidence="1 2">
    <name type="scientific">Carnegiea gigantea</name>
    <dbReference type="NCBI Taxonomy" id="171969"/>
    <lineage>
        <taxon>Eukaryota</taxon>
        <taxon>Viridiplantae</taxon>
        <taxon>Streptophyta</taxon>
        <taxon>Embryophyta</taxon>
        <taxon>Tracheophyta</taxon>
        <taxon>Spermatophyta</taxon>
        <taxon>Magnoliopsida</taxon>
        <taxon>eudicotyledons</taxon>
        <taxon>Gunneridae</taxon>
        <taxon>Pentapetalae</taxon>
        <taxon>Caryophyllales</taxon>
        <taxon>Cactineae</taxon>
        <taxon>Cactaceae</taxon>
        <taxon>Cactoideae</taxon>
        <taxon>Echinocereeae</taxon>
        <taxon>Carnegiea</taxon>
    </lineage>
</organism>
<dbReference type="PANTHER" id="PTHR33919:SF16">
    <property type="match status" value="1"/>
</dbReference>
<evidence type="ECO:0000313" key="2">
    <source>
        <dbReference type="Proteomes" id="UP001153076"/>
    </source>
</evidence>